<dbReference type="AlphaFoldDB" id="A0A7T8CIF8"/>
<dbReference type="PANTHER" id="PTHR10196:SF69">
    <property type="entry name" value="GLYCEROL KINASE"/>
    <property type="match status" value="1"/>
</dbReference>
<reference evidence="10 12" key="1">
    <citation type="submission" date="2017-07" db="EMBL/GenBank/DDBJ databases">
        <title>Raoultella ornithinolytica strain HH3 draft genome.</title>
        <authorList>
            <person name="Duceppe M.-O."/>
            <person name="Huang H."/>
            <person name="Phipps-Todd B."/>
        </authorList>
    </citation>
    <scope>NUCLEOTIDE SEQUENCE [LARGE SCALE GENOMIC DNA]</scope>
    <source>
        <strain evidence="10 12">HH3</strain>
    </source>
</reference>
<evidence type="ECO:0000313" key="13">
    <source>
        <dbReference type="Proteomes" id="UP001350972"/>
    </source>
</evidence>
<sequence length="509" mass="54739">MNSPQNVILSIDEGTSGTRAAVVGHDGQVHCLEYHPLRVVSPRHGVVEQDANEILTMTLAVCRKTIAEAQSRNMHIQALAIATQRSTAVLWDRQSGQALVPAMVWQDARYARTLADKAGEWDRPLLNHTGRPVGIRSPYLWAARHIADTPAIAAAHRAGRLMFGTIDSWLLWHLTEERRCLSTPTNATSAGAYQLRDHRYYAPWLAELAFPSGLLPTLVDDGEMLGTSRKSVLGIAVPVLACMGDQFAGAVGLGCIARGQSLCMHGTGSFVDLLVGDRLPTLHEAGESTLVMTARRQHGKAHYSVETFVPTSGSALNWVCENLGWFDTPEQISDLAAQTASAGGVSFIPALTGLRVPVLQPQARASLNGISISTTRAQIARAILEGIAHSVAACIRANEQATGLSVSELVVGGGMSNSDILMQIQADLSGIPVLRMAETARASLRGAAFLAGSGGLLWDSLHEACQTVQVARRFMPSIDSECRRQQRTLWESRITQELATAATSSHNQE</sequence>
<evidence type="ECO:0000313" key="10">
    <source>
        <dbReference type="EMBL" id="PIK83957.1"/>
    </source>
</evidence>
<dbReference type="PIRSF" id="PIRSF000538">
    <property type="entry name" value="GlpK"/>
    <property type="match status" value="1"/>
</dbReference>
<evidence type="ECO:0000256" key="7">
    <source>
        <dbReference type="RuleBase" id="RU003733"/>
    </source>
</evidence>
<gene>
    <name evidence="10" type="ORF">CFY86_12220</name>
    <name evidence="11" type="ORF">LM286_14365</name>
</gene>
<dbReference type="InterPro" id="IPR018483">
    <property type="entry name" value="Carb_kinase_FGGY_CS"/>
</dbReference>
<dbReference type="GO" id="GO:0005829">
    <property type="term" value="C:cytosol"/>
    <property type="evidence" value="ECO:0007669"/>
    <property type="project" value="TreeGrafter"/>
</dbReference>
<organism evidence="10 12">
    <name type="scientific">Raoultella ornithinolytica</name>
    <name type="common">Klebsiella ornithinolytica</name>
    <dbReference type="NCBI Taxonomy" id="54291"/>
    <lineage>
        <taxon>Bacteria</taxon>
        <taxon>Pseudomonadati</taxon>
        <taxon>Pseudomonadota</taxon>
        <taxon>Gammaproteobacteria</taxon>
        <taxon>Enterobacterales</taxon>
        <taxon>Enterobacteriaceae</taxon>
        <taxon>Klebsiella/Raoultella group</taxon>
        <taxon>Raoultella</taxon>
    </lineage>
</organism>
<keyword evidence="13" id="KW-1185">Reference proteome</keyword>
<name>A0A7T8CIF8_RAOOR</name>
<keyword evidence="5" id="KW-0067">ATP-binding</keyword>
<dbReference type="GO" id="GO:0019563">
    <property type="term" value="P:glycerol catabolic process"/>
    <property type="evidence" value="ECO:0007669"/>
    <property type="project" value="TreeGrafter"/>
</dbReference>
<dbReference type="InterPro" id="IPR000577">
    <property type="entry name" value="Carb_kinase_FGGY"/>
</dbReference>
<protein>
    <recommendedName>
        <fullName evidence="6">ATP:glycerol 3-phosphotransferase</fullName>
    </recommendedName>
</protein>
<dbReference type="GO" id="GO:0004370">
    <property type="term" value="F:glycerol kinase activity"/>
    <property type="evidence" value="ECO:0007669"/>
    <property type="project" value="TreeGrafter"/>
</dbReference>
<proteinExistence type="inferred from homology"/>
<dbReference type="Gene3D" id="3.30.420.40">
    <property type="match status" value="2"/>
</dbReference>
<accession>A0A7T8CIF8</accession>
<reference evidence="11 13" key="2">
    <citation type="submission" date="2024-02" db="EMBL/GenBank/DDBJ databases">
        <title>Tn5403 promotes plasmid rearrangements and degradation of the Klebsiella pneumoniae carbapenemase (KPC) transposon Tn4401.</title>
        <authorList>
            <person name="Sheppard A.E."/>
            <person name="Barry K.E."/>
            <person name="Parikh H.I."/>
            <person name="Vegesana K."/>
            <person name="Sebra R."/>
            <person name="George S."/>
            <person name="Sanderson N.D."/>
            <person name="Stoesser N."/>
            <person name="Eyre D.W."/>
            <person name="Crook D.W."/>
            <person name="Walker A.S."/>
            <person name="Mathers A.J."/>
        </authorList>
    </citation>
    <scope>NUCLEOTIDE SEQUENCE [LARGE SCALE GENOMIC DNA]</scope>
    <source>
        <strain evidence="11 13">CAV1921</strain>
    </source>
</reference>
<dbReference type="Proteomes" id="UP000229713">
    <property type="component" value="Unassembled WGS sequence"/>
</dbReference>
<dbReference type="Pfam" id="PF00370">
    <property type="entry name" value="FGGY_N"/>
    <property type="match status" value="1"/>
</dbReference>
<evidence type="ECO:0000256" key="1">
    <source>
        <dbReference type="ARBA" id="ARBA00009156"/>
    </source>
</evidence>
<dbReference type="Pfam" id="PF02782">
    <property type="entry name" value="FGGY_C"/>
    <property type="match status" value="1"/>
</dbReference>
<dbReference type="EMBL" id="CP145163">
    <property type="protein sequence ID" value="WWC09560.1"/>
    <property type="molecule type" value="Genomic_DNA"/>
</dbReference>
<feature type="domain" description="Carbohydrate kinase FGGY C-terminal" evidence="9">
    <location>
        <begin position="263"/>
        <end position="452"/>
    </location>
</feature>
<evidence type="ECO:0000256" key="3">
    <source>
        <dbReference type="ARBA" id="ARBA00022741"/>
    </source>
</evidence>
<keyword evidence="4 7" id="KW-0418">Kinase</keyword>
<evidence type="ECO:0000259" key="8">
    <source>
        <dbReference type="Pfam" id="PF00370"/>
    </source>
</evidence>
<dbReference type="InterPro" id="IPR018485">
    <property type="entry name" value="FGGY_C"/>
</dbReference>
<dbReference type="PROSITE" id="PS00445">
    <property type="entry name" value="FGGY_KINASES_2"/>
    <property type="match status" value="1"/>
</dbReference>
<feature type="domain" description="Carbohydrate kinase FGGY N-terminal" evidence="8">
    <location>
        <begin position="7"/>
        <end position="252"/>
    </location>
</feature>
<comment type="similarity">
    <text evidence="1 7">Belongs to the FGGY kinase family.</text>
</comment>
<evidence type="ECO:0000313" key="12">
    <source>
        <dbReference type="Proteomes" id="UP000229713"/>
    </source>
</evidence>
<dbReference type="EMBL" id="NKYI01000019">
    <property type="protein sequence ID" value="PIK83957.1"/>
    <property type="molecule type" value="Genomic_DNA"/>
</dbReference>
<dbReference type="Proteomes" id="UP001350972">
    <property type="component" value="Chromosome"/>
</dbReference>
<dbReference type="SUPFAM" id="SSF53067">
    <property type="entry name" value="Actin-like ATPase domain"/>
    <property type="match status" value="2"/>
</dbReference>
<evidence type="ECO:0000313" key="11">
    <source>
        <dbReference type="EMBL" id="WWC09560.1"/>
    </source>
</evidence>
<evidence type="ECO:0000256" key="5">
    <source>
        <dbReference type="ARBA" id="ARBA00022840"/>
    </source>
</evidence>
<evidence type="ECO:0000256" key="4">
    <source>
        <dbReference type="ARBA" id="ARBA00022777"/>
    </source>
</evidence>
<keyword evidence="2 7" id="KW-0808">Transferase</keyword>
<dbReference type="InterPro" id="IPR043129">
    <property type="entry name" value="ATPase_NBD"/>
</dbReference>
<keyword evidence="3" id="KW-0547">Nucleotide-binding</keyword>
<dbReference type="GO" id="GO:0005524">
    <property type="term" value="F:ATP binding"/>
    <property type="evidence" value="ECO:0007669"/>
    <property type="project" value="UniProtKB-KW"/>
</dbReference>
<dbReference type="InterPro" id="IPR018484">
    <property type="entry name" value="FGGY_N"/>
</dbReference>
<evidence type="ECO:0000259" key="9">
    <source>
        <dbReference type="Pfam" id="PF02782"/>
    </source>
</evidence>
<dbReference type="PANTHER" id="PTHR10196">
    <property type="entry name" value="SUGAR KINASE"/>
    <property type="match status" value="1"/>
</dbReference>
<evidence type="ECO:0000256" key="6">
    <source>
        <dbReference type="ARBA" id="ARBA00043149"/>
    </source>
</evidence>
<evidence type="ECO:0000256" key="2">
    <source>
        <dbReference type="ARBA" id="ARBA00022679"/>
    </source>
</evidence>
<dbReference type="RefSeq" id="WP_004861527.1">
    <property type="nucleotide sequence ID" value="NZ_ABDFAB020000001.1"/>
</dbReference>